<gene>
    <name evidence="2" type="ORF">CesoFtcFv8_003309</name>
</gene>
<dbReference type="Proteomes" id="UP001335648">
    <property type="component" value="Unassembled WGS sequence"/>
</dbReference>
<sequence length="125" mass="13506">MTHPVRPSPESALPSTHTTLCTVPPPPHISTSPDPTAREHPPALRELPAQPESHCTRCATPSIPARRSPPLQPPSPQQSREPSAQSPPIPAHTHILKSALVRHESRPPRPTPLTPKSPRTFSSTP</sequence>
<evidence type="ECO:0000256" key="1">
    <source>
        <dbReference type="SAM" id="MobiDB-lite"/>
    </source>
</evidence>
<dbReference type="EMBL" id="JAULUE010002048">
    <property type="protein sequence ID" value="KAK5909374.1"/>
    <property type="molecule type" value="Genomic_DNA"/>
</dbReference>
<dbReference type="AlphaFoldDB" id="A0AAN8CTL3"/>
<name>A0AAN8CTL3_9TELE</name>
<keyword evidence="3" id="KW-1185">Reference proteome</keyword>
<accession>A0AAN8CTL3</accession>
<feature type="compositionally biased region" description="Low complexity" evidence="1">
    <location>
        <begin position="116"/>
        <end position="125"/>
    </location>
</feature>
<protein>
    <submittedName>
        <fullName evidence="2">Uncharacterized protein</fullName>
    </submittedName>
</protein>
<reference evidence="2 3" key="1">
    <citation type="journal article" date="2023" name="Mol. Biol. Evol.">
        <title>Genomics of Secondarily Temperate Adaptation in the Only Non-Antarctic Icefish.</title>
        <authorList>
            <person name="Rivera-Colon A.G."/>
            <person name="Rayamajhi N."/>
            <person name="Minhas B.F."/>
            <person name="Madrigal G."/>
            <person name="Bilyk K.T."/>
            <person name="Yoon V."/>
            <person name="Hune M."/>
            <person name="Gregory S."/>
            <person name="Cheng C.H.C."/>
            <person name="Catchen J.M."/>
        </authorList>
    </citation>
    <scope>NUCLEOTIDE SEQUENCE [LARGE SCALE GENOMIC DNA]</scope>
    <source>
        <strain evidence="2">JC2023a</strain>
    </source>
</reference>
<organism evidence="2 3">
    <name type="scientific">Champsocephalus esox</name>
    <name type="common">pike icefish</name>
    <dbReference type="NCBI Taxonomy" id="159716"/>
    <lineage>
        <taxon>Eukaryota</taxon>
        <taxon>Metazoa</taxon>
        <taxon>Chordata</taxon>
        <taxon>Craniata</taxon>
        <taxon>Vertebrata</taxon>
        <taxon>Euteleostomi</taxon>
        <taxon>Actinopterygii</taxon>
        <taxon>Neopterygii</taxon>
        <taxon>Teleostei</taxon>
        <taxon>Neoteleostei</taxon>
        <taxon>Acanthomorphata</taxon>
        <taxon>Eupercaria</taxon>
        <taxon>Perciformes</taxon>
        <taxon>Notothenioidei</taxon>
        <taxon>Channichthyidae</taxon>
        <taxon>Champsocephalus</taxon>
    </lineage>
</organism>
<feature type="region of interest" description="Disordered" evidence="1">
    <location>
        <begin position="1"/>
        <end position="125"/>
    </location>
</feature>
<evidence type="ECO:0000313" key="2">
    <source>
        <dbReference type="EMBL" id="KAK5909374.1"/>
    </source>
</evidence>
<evidence type="ECO:0000313" key="3">
    <source>
        <dbReference type="Proteomes" id="UP001335648"/>
    </source>
</evidence>
<proteinExistence type="predicted"/>
<comment type="caution">
    <text evidence="2">The sequence shown here is derived from an EMBL/GenBank/DDBJ whole genome shotgun (WGS) entry which is preliminary data.</text>
</comment>